<dbReference type="AlphaFoldDB" id="A0A967F2W1"/>
<proteinExistence type="predicted"/>
<feature type="transmembrane region" description="Helical" evidence="1">
    <location>
        <begin position="6"/>
        <end position="27"/>
    </location>
</feature>
<reference evidence="3" key="1">
    <citation type="submission" date="2020-03" db="EMBL/GenBank/DDBJ databases">
        <title>Genome of Pelagibius litoralis DSM 21314T.</title>
        <authorList>
            <person name="Wang G."/>
        </authorList>
    </citation>
    <scope>NUCLEOTIDE SEQUENCE</scope>
    <source>
        <strain evidence="3">DSM 21314</strain>
    </source>
</reference>
<dbReference type="Pfam" id="PF08443">
    <property type="entry name" value="RimK"/>
    <property type="match status" value="1"/>
</dbReference>
<sequence>MTEAISAIPLTPLAIFSCAFAGLWIAVRTSARNRQSKTRYWFVEAYRVWRTRRRKAAGGGEAHVALAGMPPRSIRTTISAAGRIPTLLFYFPVLLHCLRLALRHGGFTLPSVANPNIVCGGFRGESKMSYLSQIPPHQQHWVAPSLRLVATPARKGASGGRHLEQEIAQAGLRFPLVVKPDIGSQGYGVRLLRSPAALDDYLDHFPSGEGFILQRYIDWEGEAGVHYLRKPGEARGRIFSLGFRCFPHVLGDGRSRLCTLIEADPRTRRMARRHCRAVAAQLQRVPAKGEMVRLSLLGGVRTGGLYYDGSAYVTAALVARFDEIARAMPDFHFGRFDVRFKSVEALGRGEDFQIMEVNGASAEAIHIWDPEHSIAETYRVLFEQFRLLYEIGAQNRDRGYRPIGLGGYLALQWKESRLLRRYPESG</sequence>
<dbReference type="InterPro" id="IPR013651">
    <property type="entry name" value="ATP-grasp_RimK-type"/>
</dbReference>
<organism evidence="3 4">
    <name type="scientific">Pelagibius litoralis</name>
    <dbReference type="NCBI Taxonomy" id="374515"/>
    <lineage>
        <taxon>Bacteria</taxon>
        <taxon>Pseudomonadati</taxon>
        <taxon>Pseudomonadota</taxon>
        <taxon>Alphaproteobacteria</taxon>
        <taxon>Rhodospirillales</taxon>
        <taxon>Rhodovibrionaceae</taxon>
        <taxon>Pelagibius</taxon>
    </lineage>
</organism>
<protein>
    <recommendedName>
        <fullName evidence="2">ATP-grasp fold RimK-type domain-containing protein</fullName>
    </recommendedName>
</protein>
<comment type="caution">
    <text evidence="3">The sequence shown here is derived from an EMBL/GenBank/DDBJ whole genome shotgun (WGS) entry which is preliminary data.</text>
</comment>
<keyword evidence="1" id="KW-0812">Transmembrane</keyword>
<dbReference type="SUPFAM" id="SSF56059">
    <property type="entry name" value="Glutathione synthetase ATP-binding domain-like"/>
    <property type="match status" value="1"/>
</dbReference>
<evidence type="ECO:0000313" key="3">
    <source>
        <dbReference type="EMBL" id="NIA72174.1"/>
    </source>
</evidence>
<dbReference type="InterPro" id="IPR013815">
    <property type="entry name" value="ATP_grasp_subdomain_1"/>
</dbReference>
<evidence type="ECO:0000259" key="2">
    <source>
        <dbReference type="Pfam" id="PF08443"/>
    </source>
</evidence>
<dbReference type="GO" id="GO:0005524">
    <property type="term" value="F:ATP binding"/>
    <property type="evidence" value="ECO:0007669"/>
    <property type="project" value="InterPro"/>
</dbReference>
<gene>
    <name evidence="3" type="ORF">HBA54_26645</name>
</gene>
<evidence type="ECO:0000256" key="1">
    <source>
        <dbReference type="SAM" id="Phobius"/>
    </source>
</evidence>
<keyword evidence="4" id="KW-1185">Reference proteome</keyword>
<name>A0A967F2W1_9PROT</name>
<accession>A0A967F2W1</accession>
<feature type="domain" description="ATP-grasp fold RimK-type" evidence="2">
    <location>
        <begin position="158"/>
        <end position="224"/>
    </location>
</feature>
<dbReference type="RefSeq" id="WP_167231058.1">
    <property type="nucleotide sequence ID" value="NZ_JAAQPH010000034.1"/>
</dbReference>
<dbReference type="Proteomes" id="UP000761264">
    <property type="component" value="Unassembled WGS sequence"/>
</dbReference>
<keyword evidence="1" id="KW-1133">Transmembrane helix</keyword>
<evidence type="ECO:0000313" key="4">
    <source>
        <dbReference type="Proteomes" id="UP000761264"/>
    </source>
</evidence>
<dbReference type="Gene3D" id="3.30.1490.20">
    <property type="entry name" value="ATP-grasp fold, A domain"/>
    <property type="match status" value="1"/>
</dbReference>
<keyword evidence="1" id="KW-0472">Membrane</keyword>
<dbReference type="EMBL" id="JAAQPH010000034">
    <property type="protein sequence ID" value="NIA72174.1"/>
    <property type="molecule type" value="Genomic_DNA"/>
</dbReference>